<evidence type="ECO:0008006" key="3">
    <source>
        <dbReference type="Google" id="ProtNLM"/>
    </source>
</evidence>
<proteinExistence type="predicted"/>
<dbReference type="Proteomes" id="UP000042958">
    <property type="component" value="Unassembled WGS sequence"/>
</dbReference>
<sequence>MASLFQSPKVLEYDVLAIQEPWRNPFIATSYHPLKTHFQLMYSPDAGTRVCFYVNKRVDPSTWSATFISKDIISLKVSDPSSNQDLHIFNVYNEVTTDTLPTLAEAIHALNSDRIGPWRFQPTPSTLVRRPSSHA</sequence>
<dbReference type="InterPro" id="IPR036691">
    <property type="entry name" value="Endo/exonu/phosph_ase_sf"/>
</dbReference>
<dbReference type="SUPFAM" id="SSF56219">
    <property type="entry name" value="DNase I-like"/>
    <property type="match status" value="1"/>
</dbReference>
<dbReference type="AlphaFoldDB" id="A0A0F7U1G2"/>
<gene>
    <name evidence="1" type="ORF">PMG11_11201</name>
</gene>
<reference evidence="2" key="1">
    <citation type="journal article" date="2015" name="Genome Announc.">
        <title>Draft genome sequence of the fungus Penicillium brasilianum MG11.</title>
        <authorList>
            <person name="Horn F."/>
            <person name="Linde J."/>
            <person name="Mattern D.J."/>
            <person name="Walther G."/>
            <person name="Guthke R."/>
            <person name="Brakhage A.A."/>
            <person name="Valiante V."/>
        </authorList>
    </citation>
    <scope>NUCLEOTIDE SEQUENCE [LARGE SCALE GENOMIC DNA]</scope>
    <source>
        <strain evidence="2">MG11</strain>
    </source>
</reference>
<dbReference type="STRING" id="104259.A0A0F7U1G2"/>
<dbReference type="EMBL" id="CDHK01000021">
    <property type="protein sequence ID" value="CEJ62708.1"/>
    <property type="molecule type" value="Genomic_DNA"/>
</dbReference>
<keyword evidence="2" id="KW-1185">Reference proteome</keyword>
<dbReference type="OrthoDB" id="4369029at2759"/>
<dbReference type="Gene3D" id="3.60.10.10">
    <property type="entry name" value="Endonuclease/exonuclease/phosphatase"/>
    <property type="match status" value="1"/>
</dbReference>
<evidence type="ECO:0000313" key="2">
    <source>
        <dbReference type="Proteomes" id="UP000042958"/>
    </source>
</evidence>
<evidence type="ECO:0000313" key="1">
    <source>
        <dbReference type="EMBL" id="CEJ62708.1"/>
    </source>
</evidence>
<accession>A0A0F7U1G2</accession>
<organism evidence="1 2">
    <name type="scientific">Penicillium brasilianum</name>
    <dbReference type="NCBI Taxonomy" id="104259"/>
    <lineage>
        <taxon>Eukaryota</taxon>
        <taxon>Fungi</taxon>
        <taxon>Dikarya</taxon>
        <taxon>Ascomycota</taxon>
        <taxon>Pezizomycotina</taxon>
        <taxon>Eurotiomycetes</taxon>
        <taxon>Eurotiomycetidae</taxon>
        <taxon>Eurotiales</taxon>
        <taxon>Aspergillaceae</taxon>
        <taxon>Penicillium</taxon>
    </lineage>
</organism>
<protein>
    <recommendedName>
        <fullName evidence="3">Endonuclease/exonuclease/phosphatase domain-containing protein</fullName>
    </recommendedName>
</protein>
<name>A0A0F7U1G2_PENBI</name>